<dbReference type="AlphaFoldDB" id="A0AAU9TZ30"/>
<dbReference type="EMBL" id="CAKOGL010000012">
    <property type="protein sequence ID" value="CAH2092899.1"/>
    <property type="molecule type" value="Genomic_DNA"/>
</dbReference>
<dbReference type="PANTHER" id="PTHR47577:SF2">
    <property type="entry name" value="THAP DOMAIN CONTAINING 9"/>
    <property type="match status" value="1"/>
</dbReference>
<dbReference type="PANTHER" id="PTHR47577">
    <property type="entry name" value="THAP DOMAIN-CONTAINING PROTEIN 6"/>
    <property type="match status" value="1"/>
</dbReference>
<organism evidence="1 2">
    <name type="scientific">Euphydryas editha</name>
    <name type="common">Edith's checkerspot</name>
    <dbReference type="NCBI Taxonomy" id="104508"/>
    <lineage>
        <taxon>Eukaryota</taxon>
        <taxon>Metazoa</taxon>
        <taxon>Ecdysozoa</taxon>
        <taxon>Arthropoda</taxon>
        <taxon>Hexapoda</taxon>
        <taxon>Insecta</taxon>
        <taxon>Pterygota</taxon>
        <taxon>Neoptera</taxon>
        <taxon>Endopterygota</taxon>
        <taxon>Lepidoptera</taxon>
        <taxon>Glossata</taxon>
        <taxon>Ditrysia</taxon>
        <taxon>Papilionoidea</taxon>
        <taxon>Nymphalidae</taxon>
        <taxon>Nymphalinae</taxon>
        <taxon>Euphydryas</taxon>
    </lineage>
</organism>
<evidence type="ECO:0000313" key="2">
    <source>
        <dbReference type="Proteomes" id="UP001153954"/>
    </source>
</evidence>
<dbReference type="Proteomes" id="UP001153954">
    <property type="component" value="Unassembled WGS sequence"/>
</dbReference>
<accession>A0AAU9TZ30</accession>
<sequence>MSIRNPTSDIVPQIVGYISGFVVSSLVKKINCENCKMVLWAKEKLWFHKLIDLRDMGGLCYASNDVFDICMRTERIIRNCLRVSGGNTIHKKYDKNFICANVLNTYIEKDVFAEENEHNHNIFLMKSIIEKFIDVRLHYVCKKETAQIKIHSKRLVYNKLNLFQGN</sequence>
<evidence type="ECO:0000313" key="1">
    <source>
        <dbReference type="EMBL" id="CAH2092899.1"/>
    </source>
</evidence>
<name>A0AAU9TZ30_EUPED</name>
<proteinExistence type="predicted"/>
<protein>
    <submittedName>
        <fullName evidence="1">Uncharacterized protein</fullName>
    </submittedName>
</protein>
<keyword evidence="2" id="KW-1185">Reference proteome</keyword>
<comment type="caution">
    <text evidence="1">The sequence shown here is derived from an EMBL/GenBank/DDBJ whole genome shotgun (WGS) entry which is preliminary data.</text>
</comment>
<reference evidence="1" key="1">
    <citation type="submission" date="2022-03" db="EMBL/GenBank/DDBJ databases">
        <authorList>
            <person name="Tunstrom K."/>
        </authorList>
    </citation>
    <scope>NUCLEOTIDE SEQUENCE</scope>
</reference>
<gene>
    <name evidence="1" type="ORF">EEDITHA_LOCUS8618</name>
</gene>